<dbReference type="Proteomes" id="UP000536179">
    <property type="component" value="Unassembled WGS sequence"/>
</dbReference>
<evidence type="ECO:0000313" key="2">
    <source>
        <dbReference type="EMBL" id="MBB3206662.1"/>
    </source>
</evidence>
<evidence type="ECO:0008006" key="4">
    <source>
        <dbReference type="Google" id="ProtNLM"/>
    </source>
</evidence>
<evidence type="ECO:0000256" key="1">
    <source>
        <dbReference type="SAM" id="MobiDB-lite"/>
    </source>
</evidence>
<proteinExistence type="predicted"/>
<reference evidence="2 3" key="1">
    <citation type="submission" date="2020-08" db="EMBL/GenBank/DDBJ databases">
        <title>Genomic Encyclopedia of Type Strains, Phase III (KMG-III): the genomes of soil and plant-associated and newly described type strains.</title>
        <authorList>
            <person name="Whitman W."/>
        </authorList>
    </citation>
    <scope>NUCLEOTIDE SEQUENCE [LARGE SCALE GENOMIC DNA]</scope>
    <source>
        <strain evidence="2 3">CECT 8075</strain>
    </source>
</reference>
<feature type="compositionally biased region" description="Low complexity" evidence="1">
    <location>
        <begin position="20"/>
        <end position="33"/>
    </location>
</feature>
<keyword evidence="3" id="KW-1185">Reference proteome</keyword>
<organism evidence="2 3">
    <name type="scientific">Aporhodopirellula rubra</name>
    <dbReference type="NCBI Taxonomy" id="980271"/>
    <lineage>
        <taxon>Bacteria</taxon>
        <taxon>Pseudomonadati</taxon>
        <taxon>Planctomycetota</taxon>
        <taxon>Planctomycetia</taxon>
        <taxon>Pirellulales</taxon>
        <taxon>Pirellulaceae</taxon>
        <taxon>Aporhodopirellula</taxon>
    </lineage>
</organism>
<name>A0A7W5H4R0_9BACT</name>
<evidence type="ECO:0000313" key="3">
    <source>
        <dbReference type="Proteomes" id="UP000536179"/>
    </source>
</evidence>
<feature type="region of interest" description="Disordered" evidence="1">
    <location>
        <begin position="1"/>
        <end position="36"/>
    </location>
</feature>
<protein>
    <recommendedName>
        <fullName evidence="4">SMI1/KNR4 family protein</fullName>
    </recommendedName>
</protein>
<dbReference type="AlphaFoldDB" id="A0A7W5H4R0"/>
<comment type="caution">
    <text evidence="2">The sequence shown here is derived from an EMBL/GenBank/DDBJ whole genome shotgun (WGS) entry which is preliminary data.</text>
</comment>
<dbReference type="RefSeq" id="WP_184305115.1">
    <property type="nucleotide sequence ID" value="NZ_JACHXU010000007.1"/>
</dbReference>
<gene>
    <name evidence="2" type="ORF">FHS27_002474</name>
</gene>
<accession>A0A7W5H4R0</accession>
<dbReference type="EMBL" id="JACHXU010000007">
    <property type="protein sequence ID" value="MBB3206662.1"/>
    <property type="molecule type" value="Genomic_DNA"/>
</dbReference>
<sequence length="512" mass="56123">MTIPHSTTDDDSVAKKEDAASSIPSAAAGSSGPDRWSSRLSERFGIDFDDELCHWWDELCSHGTGSQPGAQNLNWGEFRYSATPQTLLSTVPDPFWPPLMPPNFLPLVGNGAGDWLCLRLLDPELAKQTGISTDICQWYHGGGDWLPWGSRLAEAFLFDWSLARLPQPDRRHAEPAFEADAEMVIESGAPSGPQDWRSHPWGQWVSDCLPAIDAIDWQGPGDPSRLANDFLSNGLCETPVRCQLVIDALSSELAGHLSPKIAHDLELVWNDLMRWSFDLRTMPGEIAACLQQALRMPASAFDPAQQRWDEVAHHASVICASNRDLSWGHDLLGYVKWSGGDTIGATQAFTNALRCSVFTDQSVRLRTHWATSSDGVAKFSARFLDEIGGTVSPGANHDGQSFTPLPDQLGRLPGVIGDEQLLQYCGRCPADGSGSIRTQYSQMLIDQSLSASSPQTSARLLYAAGWDLGAEPLRRYGELLDQYILACRAAGWGSHERLAGVHRDGLKARYNL</sequence>